<dbReference type="InterPro" id="IPR036390">
    <property type="entry name" value="WH_DNA-bd_sf"/>
</dbReference>
<dbReference type="GO" id="GO:0003677">
    <property type="term" value="F:DNA binding"/>
    <property type="evidence" value="ECO:0007669"/>
    <property type="project" value="UniProtKB-KW"/>
</dbReference>
<keyword evidence="4" id="KW-1185">Reference proteome</keyword>
<dbReference type="PANTHER" id="PTHR43252:SF7">
    <property type="entry name" value="TRANSCRIPTIONAL REGULATOR YQJI"/>
    <property type="match status" value="1"/>
</dbReference>
<dbReference type="Pfam" id="PF03551">
    <property type="entry name" value="PadR"/>
    <property type="match status" value="1"/>
</dbReference>
<dbReference type="RefSeq" id="WP_257030549.1">
    <property type="nucleotide sequence ID" value="NZ_JACCAS010000002.1"/>
</dbReference>
<evidence type="ECO:0000313" key="4">
    <source>
        <dbReference type="Proteomes" id="UP000540929"/>
    </source>
</evidence>
<comment type="caution">
    <text evidence="3">The sequence shown here is derived from an EMBL/GenBank/DDBJ whole genome shotgun (WGS) entry which is preliminary data.</text>
</comment>
<feature type="compositionally biased region" description="Gly residues" evidence="1">
    <location>
        <begin position="134"/>
        <end position="157"/>
    </location>
</feature>
<feature type="compositionally biased region" description="Polar residues" evidence="1">
    <location>
        <begin position="328"/>
        <end position="344"/>
    </location>
</feature>
<dbReference type="Proteomes" id="UP000540929">
    <property type="component" value="Unassembled WGS sequence"/>
</dbReference>
<reference evidence="3 4" key="1">
    <citation type="submission" date="2020-07" db="EMBL/GenBank/DDBJ databases">
        <title>Exploring microbial biodiversity for novel pathways involved in the catabolism of aromatic compounds derived from lignin.</title>
        <authorList>
            <person name="Elkins J."/>
        </authorList>
    </citation>
    <scope>NUCLEOTIDE SEQUENCE [LARGE SCALE GENOMIC DNA]</scope>
    <source>
        <strain evidence="3 4">H2C3C</strain>
    </source>
</reference>
<feature type="region of interest" description="Disordered" evidence="1">
    <location>
        <begin position="44"/>
        <end position="113"/>
    </location>
</feature>
<proteinExistence type="predicted"/>
<protein>
    <submittedName>
        <fullName evidence="3">DNA-binding PadR family transcriptional regulator</fullName>
    </submittedName>
</protein>
<dbReference type="EMBL" id="JACCAS010000002">
    <property type="protein sequence ID" value="NYH25007.1"/>
    <property type="molecule type" value="Genomic_DNA"/>
</dbReference>
<feature type="domain" description="Transcription regulator PadR N-terminal" evidence="2">
    <location>
        <begin position="173"/>
        <end position="240"/>
    </location>
</feature>
<dbReference type="InterPro" id="IPR036388">
    <property type="entry name" value="WH-like_DNA-bd_sf"/>
</dbReference>
<evidence type="ECO:0000259" key="2">
    <source>
        <dbReference type="Pfam" id="PF03551"/>
    </source>
</evidence>
<dbReference type="PANTHER" id="PTHR43252">
    <property type="entry name" value="TRANSCRIPTIONAL REGULATOR YQJI"/>
    <property type="match status" value="1"/>
</dbReference>
<accession>A0A7Y9WQS4</accession>
<organism evidence="3 4">
    <name type="scientific">Paraburkholderia bryophila</name>
    <dbReference type="NCBI Taxonomy" id="420952"/>
    <lineage>
        <taxon>Bacteria</taxon>
        <taxon>Pseudomonadati</taxon>
        <taxon>Pseudomonadota</taxon>
        <taxon>Betaproteobacteria</taxon>
        <taxon>Burkholderiales</taxon>
        <taxon>Burkholderiaceae</taxon>
        <taxon>Paraburkholderia</taxon>
    </lineage>
</organism>
<evidence type="ECO:0000313" key="3">
    <source>
        <dbReference type="EMBL" id="NYH25007.1"/>
    </source>
</evidence>
<feature type="region of interest" description="Disordered" evidence="1">
    <location>
        <begin position="126"/>
        <end position="158"/>
    </location>
</feature>
<dbReference type="AlphaFoldDB" id="A0A7Y9WQS4"/>
<gene>
    <name evidence="3" type="ORF">GGD40_004578</name>
</gene>
<feature type="compositionally biased region" description="Basic and acidic residues" evidence="1">
    <location>
        <begin position="44"/>
        <end position="105"/>
    </location>
</feature>
<feature type="region of interest" description="Disordered" evidence="1">
    <location>
        <begin position="321"/>
        <end position="344"/>
    </location>
</feature>
<evidence type="ECO:0000256" key="1">
    <source>
        <dbReference type="SAM" id="MobiDB-lite"/>
    </source>
</evidence>
<sequence length="344" mass="38689">MRHHHRFSRSRSADDSIHTGHERASLHALWHAFTRQLPEYRGERGEGFERRRGDRHEYQRDDQGRERHHAFHGDERGHRGHHAYADEAHGRRGSRSEAHGHDHGHSHGHRGHDRLSLHALWHAIGGHHEHRGGGRGGRFGGGGGAGGSSFGGDGDGFPRGRKFSSDDLQLLLMSLIEAQPSHGYELIKALETRSNGFYTPSPGMVYPALTYLEELGYVTVQLEGNRKRYELSDTGRDYLTTNRDRIDLMLAKLSHFARKMDSVRRAFAGEEPADISEGGWLPELTEARRKLKNMLVLRGNASADEQRRIAVILMRAAREIESDIKPDNASNEQSGEQSGEQPPS</sequence>
<dbReference type="InterPro" id="IPR005149">
    <property type="entry name" value="Tscrpt_reg_PadR_N"/>
</dbReference>
<dbReference type="SUPFAM" id="SSF46785">
    <property type="entry name" value="Winged helix' DNA-binding domain"/>
    <property type="match status" value="1"/>
</dbReference>
<keyword evidence="3" id="KW-0238">DNA-binding</keyword>
<dbReference type="Gene3D" id="1.10.10.10">
    <property type="entry name" value="Winged helix-like DNA-binding domain superfamily/Winged helix DNA-binding domain"/>
    <property type="match status" value="1"/>
</dbReference>
<name>A0A7Y9WQS4_9BURK</name>